<dbReference type="Proteomes" id="UP000263273">
    <property type="component" value="Unassembled WGS sequence"/>
</dbReference>
<keyword evidence="1" id="KW-0175">Coiled coil</keyword>
<accession>A0A354YZP1</accession>
<reference evidence="2 3" key="1">
    <citation type="journal article" date="2018" name="Nat. Biotechnol.">
        <title>A standardized bacterial taxonomy based on genome phylogeny substantially revises the tree of life.</title>
        <authorList>
            <person name="Parks D.H."/>
            <person name="Chuvochina M."/>
            <person name="Waite D.W."/>
            <person name="Rinke C."/>
            <person name="Skarshewski A."/>
            <person name="Chaumeil P.A."/>
            <person name="Hugenholtz P."/>
        </authorList>
    </citation>
    <scope>NUCLEOTIDE SEQUENCE [LARGE SCALE GENOMIC DNA]</scope>
    <source>
        <strain evidence="2">UBA10948</strain>
    </source>
</reference>
<gene>
    <name evidence="2" type="ORF">DDZ44_07165</name>
</gene>
<protein>
    <submittedName>
        <fullName evidence="2">Uncharacterized protein</fullName>
    </submittedName>
</protein>
<dbReference type="EMBL" id="DNZF01000158">
    <property type="protein sequence ID" value="HBK53697.1"/>
    <property type="molecule type" value="Genomic_DNA"/>
</dbReference>
<comment type="caution">
    <text evidence="2">The sequence shown here is derived from an EMBL/GenBank/DDBJ whole genome shotgun (WGS) entry which is preliminary data.</text>
</comment>
<dbReference type="AlphaFoldDB" id="A0A354YZP1"/>
<name>A0A354YZP1_9FIRM</name>
<sequence length="223" mass="26289">MSKITALKKLPLKQKAVEPNRNSRMVNIEIPGTIMQAVQGYIKDQACSMTQFWKEAASLRLQAEDMQSARGELDRILGQIAYAEKKLGYLHERDQELCERELRIEEVELSQVALHEERLQKLNQRAREQDEEYVAKMAKFREMVLKQEEEYQIRLEAIESQVRGRSGESRQNHEMDYLKRERELIRQESQIKVREEIALEKEKFWSTMYDAVVKLTRVCGAVK</sequence>
<organism evidence="2 3">
    <name type="scientific">Syntrophomonas wolfei</name>
    <dbReference type="NCBI Taxonomy" id="863"/>
    <lineage>
        <taxon>Bacteria</taxon>
        <taxon>Bacillati</taxon>
        <taxon>Bacillota</taxon>
        <taxon>Clostridia</taxon>
        <taxon>Eubacteriales</taxon>
        <taxon>Syntrophomonadaceae</taxon>
        <taxon>Syntrophomonas</taxon>
    </lineage>
</organism>
<feature type="coiled-coil region" evidence="1">
    <location>
        <begin position="112"/>
        <end position="139"/>
    </location>
</feature>
<evidence type="ECO:0000256" key="1">
    <source>
        <dbReference type="SAM" id="Coils"/>
    </source>
</evidence>
<evidence type="ECO:0000313" key="2">
    <source>
        <dbReference type="EMBL" id="HBK53697.1"/>
    </source>
</evidence>
<evidence type="ECO:0000313" key="3">
    <source>
        <dbReference type="Proteomes" id="UP000263273"/>
    </source>
</evidence>
<proteinExistence type="predicted"/>